<gene>
    <name evidence="2" type="ORF">AMST5_03901</name>
</gene>
<dbReference type="Pfam" id="PF02698">
    <property type="entry name" value="DUF218"/>
    <property type="match status" value="1"/>
</dbReference>
<dbReference type="CDD" id="cd06259">
    <property type="entry name" value="YdcF-like"/>
    <property type="match status" value="1"/>
</dbReference>
<proteinExistence type="predicted"/>
<protein>
    <recommendedName>
        <fullName evidence="1">DUF218 domain-containing protein</fullName>
    </recommendedName>
</protein>
<accession>A0AA48M5F8</accession>
<dbReference type="EMBL" id="OY288114">
    <property type="protein sequence ID" value="CAJ0888721.1"/>
    <property type="molecule type" value="Genomic_DNA"/>
</dbReference>
<sequence>MPNRFMRSFRKCNKKLDTLKVSSAYPRQMLYRDAFLALLLLDCWRNRLGRTLQNFRRALMRVSGRLVLGIALIVLGLDFTTFDLYDVPTDARVHRASAAVVFTGSFERVDAALQLLDASAVPRLYISGANAGVGIHPVTFVSQFAARNPSILNLQRLAACCLELGESANNTLQNAREVKCWLDRRRLTGPLLLITSEGHMARSMAALSGEVGSRVLIPYPVHDGLPWGAFSRVRVLEYLKYLGTFVAVHTSGVIGVRRLYGPFADRCPSSAFYAPPRNTRGSESGL</sequence>
<reference evidence="2" key="1">
    <citation type="submission" date="2023-07" db="EMBL/GenBank/DDBJ databases">
        <authorList>
            <person name="Pelsma A.J. K."/>
        </authorList>
    </citation>
    <scope>NUCLEOTIDE SEQUENCE</scope>
</reference>
<dbReference type="AlphaFoldDB" id="A0AA48M5F8"/>
<feature type="domain" description="DUF218" evidence="1">
    <location>
        <begin position="98"/>
        <end position="228"/>
    </location>
</feature>
<evidence type="ECO:0000313" key="2">
    <source>
        <dbReference type="EMBL" id="CAJ0888721.1"/>
    </source>
</evidence>
<evidence type="ECO:0000259" key="1">
    <source>
        <dbReference type="Pfam" id="PF02698"/>
    </source>
</evidence>
<name>A0AA48M5F8_9ZZZZ</name>
<dbReference type="InterPro" id="IPR003848">
    <property type="entry name" value="DUF218"/>
</dbReference>
<organism evidence="2">
    <name type="scientific">freshwater sediment metagenome</name>
    <dbReference type="NCBI Taxonomy" id="556182"/>
    <lineage>
        <taxon>unclassified sequences</taxon>
        <taxon>metagenomes</taxon>
        <taxon>ecological metagenomes</taxon>
    </lineage>
</organism>